<keyword evidence="5" id="KW-0547">Nucleotide-binding</keyword>
<dbReference type="InterPro" id="IPR011712">
    <property type="entry name" value="Sig_transdc_His_kin_sub3_dim/P"/>
</dbReference>
<dbReference type="InterPro" id="IPR003594">
    <property type="entry name" value="HATPase_dom"/>
</dbReference>
<dbReference type="Pfam" id="PF07730">
    <property type="entry name" value="HisKA_3"/>
    <property type="match status" value="1"/>
</dbReference>
<dbReference type="GO" id="GO:0016020">
    <property type="term" value="C:membrane"/>
    <property type="evidence" value="ECO:0007669"/>
    <property type="project" value="InterPro"/>
</dbReference>
<evidence type="ECO:0000256" key="8">
    <source>
        <dbReference type="ARBA" id="ARBA00023012"/>
    </source>
</evidence>
<feature type="transmembrane region" description="Helical" evidence="9">
    <location>
        <begin position="141"/>
        <end position="159"/>
    </location>
</feature>
<dbReference type="Gene3D" id="1.20.5.1930">
    <property type="match status" value="1"/>
</dbReference>
<evidence type="ECO:0000259" key="10">
    <source>
        <dbReference type="Pfam" id="PF02518"/>
    </source>
</evidence>
<accession>A0A1H8NHU6</accession>
<evidence type="ECO:0000256" key="6">
    <source>
        <dbReference type="ARBA" id="ARBA00022777"/>
    </source>
</evidence>
<dbReference type="Proteomes" id="UP000181951">
    <property type="component" value="Unassembled WGS sequence"/>
</dbReference>
<dbReference type="EC" id="2.7.13.3" evidence="2"/>
<dbReference type="OrthoDB" id="227596at2"/>
<dbReference type="CDD" id="cd16917">
    <property type="entry name" value="HATPase_UhpB-NarQ-NarX-like"/>
    <property type="match status" value="1"/>
</dbReference>
<evidence type="ECO:0000259" key="11">
    <source>
        <dbReference type="Pfam" id="PF07730"/>
    </source>
</evidence>
<feature type="domain" description="Histidine kinase/HSP90-like ATPase" evidence="10">
    <location>
        <begin position="302"/>
        <end position="387"/>
    </location>
</feature>
<protein>
    <recommendedName>
        <fullName evidence="2">histidine kinase</fullName>
        <ecNumber evidence="2">2.7.13.3</ecNumber>
    </recommendedName>
</protein>
<feature type="transmembrane region" description="Helical" evidence="9">
    <location>
        <begin position="117"/>
        <end position="135"/>
    </location>
</feature>
<dbReference type="PANTHER" id="PTHR24421:SF10">
    <property type="entry name" value="NITRATE_NITRITE SENSOR PROTEIN NARQ"/>
    <property type="match status" value="1"/>
</dbReference>
<feature type="transmembrane region" description="Helical" evidence="9">
    <location>
        <begin position="70"/>
        <end position="86"/>
    </location>
</feature>
<keyword evidence="13" id="KW-1185">Reference proteome</keyword>
<dbReference type="SUPFAM" id="SSF55874">
    <property type="entry name" value="ATPase domain of HSP90 chaperone/DNA topoisomerase II/histidine kinase"/>
    <property type="match status" value="1"/>
</dbReference>
<evidence type="ECO:0000256" key="1">
    <source>
        <dbReference type="ARBA" id="ARBA00000085"/>
    </source>
</evidence>
<dbReference type="PANTHER" id="PTHR24421">
    <property type="entry name" value="NITRATE/NITRITE SENSOR PROTEIN NARX-RELATED"/>
    <property type="match status" value="1"/>
</dbReference>
<keyword evidence="8" id="KW-0902">Two-component regulatory system</keyword>
<dbReference type="InterPro" id="IPR036890">
    <property type="entry name" value="HATPase_C_sf"/>
</dbReference>
<keyword evidence="3" id="KW-0597">Phosphoprotein</keyword>
<reference evidence="12 13" key="1">
    <citation type="submission" date="2016-10" db="EMBL/GenBank/DDBJ databases">
        <authorList>
            <person name="de Groot N.N."/>
        </authorList>
    </citation>
    <scope>NUCLEOTIDE SEQUENCE [LARGE SCALE GENOMIC DNA]</scope>
    <source>
        <strain evidence="12 13">CGMCC 4.2026</strain>
    </source>
</reference>
<comment type="catalytic activity">
    <reaction evidence="1">
        <text>ATP + protein L-histidine = ADP + protein N-phospho-L-histidine.</text>
        <dbReference type="EC" id="2.7.13.3"/>
    </reaction>
</comment>
<evidence type="ECO:0000313" key="12">
    <source>
        <dbReference type="EMBL" id="SEO29175.1"/>
    </source>
</evidence>
<keyword evidence="7" id="KW-0067">ATP-binding</keyword>
<dbReference type="GO" id="GO:0005524">
    <property type="term" value="F:ATP binding"/>
    <property type="evidence" value="ECO:0007669"/>
    <property type="project" value="UniProtKB-KW"/>
</dbReference>
<evidence type="ECO:0000256" key="9">
    <source>
        <dbReference type="SAM" id="Phobius"/>
    </source>
</evidence>
<feature type="transmembrane region" description="Helical" evidence="9">
    <location>
        <begin position="46"/>
        <end position="65"/>
    </location>
</feature>
<feature type="transmembrane region" description="Helical" evidence="9">
    <location>
        <begin position="92"/>
        <end position="110"/>
    </location>
</feature>
<dbReference type="GO" id="GO:0000155">
    <property type="term" value="F:phosphorelay sensor kinase activity"/>
    <property type="evidence" value="ECO:0007669"/>
    <property type="project" value="InterPro"/>
</dbReference>
<evidence type="ECO:0000256" key="3">
    <source>
        <dbReference type="ARBA" id="ARBA00022553"/>
    </source>
</evidence>
<dbReference type="AlphaFoldDB" id="A0A1H8NHU6"/>
<keyword evidence="9" id="KW-1133">Transmembrane helix</keyword>
<keyword evidence="4" id="KW-0808">Transferase</keyword>
<dbReference type="RefSeq" id="WP_107485394.1">
    <property type="nucleotide sequence ID" value="NZ_FODD01000022.1"/>
</dbReference>
<dbReference type="Gene3D" id="3.30.565.10">
    <property type="entry name" value="Histidine kinase-like ATPase, C-terminal domain"/>
    <property type="match status" value="1"/>
</dbReference>
<name>A0A1H8NHU6_9ACTN</name>
<evidence type="ECO:0000256" key="7">
    <source>
        <dbReference type="ARBA" id="ARBA00022840"/>
    </source>
</evidence>
<feature type="domain" description="Signal transduction histidine kinase subgroup 3 dimerisation and phosphoacceptor" evidence="11">
    <location>
        <begin position="184"/>
        <end position="249"/>
    </location>
</feature>
<keyword evidence="6 12" id="KW-0418">Kinase</keyword>
<evidence type="ECO:0000256" key="4">
    <source>
        <dbReference type="ARBA" id="ARBA00022679"/>
    </source>
</evidence>
<evidence type="ECO:0000256" key="5">
    <source>
        <dbReference type="ARBA" id="ARBA00022741"/>
    </source>
</evidence>
<feature type="transmembrane region" description="Helical" evidence="9">
    <location>
        <begin position="21"/>
        <end position="40"/>
    </location>
</feature>
<gene>
    <name evidence="12" type="ORF">SAMN05216267_102267</name>
</gene>
<dbReference type="Pfam" id="PF02518">
    <property type="entry name" value="HATPase_c"/>
    <property type="match status" value="1"/>
</dbReference>
<sequence>MSVTVRSPGSDPARPARPARLRMVLAWCGVGLYPLILFEAMPRVDFIVLDATVAVLLTIPVLALLRRHPWPAFGLLLFGWLTAVVVEQGRYGMVGLQVLVVDIAVALITIDRSRRASLATVTVAVPVQLACLLAYVHGNAVLPAVGSTVLAGIVAWMAGNSVRERRQHTAALATQATEQAVTAERLRIARELHDMVAHSIGVIAIQAGAGSRVIDTQPHEARNALSAIETTSRETLAGLRRMLGALRAADPDTAARPAPLDPAPGLADVQRLVKAALDAGVQVDIHRLGERRALPAELDLSAFRIIQEALTNVVRHAGTSRCQVTIDYQDEELTIDIVDDGRGCDLPAAGGFGIIGMRERTSLLHGQFTAGARPEGGFRVRARLPLPVEARFMEARSMEAR</sequence>
<keyword evidence="9" id="KW-0472">Membrane</keyword>
<organism evidence="12 13">
    <name type="scientific">Actinacidiphila rubida</name>
    <dbReference type="NCBI Taxonomy" id="310780"/>
    <lineage>
        <taxon>Bacteria</taxon>
        <taxon>Bacillati</taxon>
        <taxon>Actinomycetota</taxon>
        <taxon>Actinomycetes</taxon>
        <taxon>Kitasatosporales</taxon>
        <taxon>Streptomycetaceae</taxon>
        <taxon>Actinacidiphila</taxon>
    </lineage>
</organism>
<evidence type="ECO:0000313" key="13">
    <source>
        <dbReference type="Proteomes" id="UP000181951"/>
    </source>
</evidence>
<evidence type="ECO:0000256" key="2">
    <source>
        <dbReference type="ARBA" id="ARBA00012438"/>
    </source>
</evidence>
<dbReference type="InterPro" id="IPR050482">
    <property type="entry name" value="Sensor_HK_TwoCompSys"/>
</dbReference>
<dbReference type="EMBL" id="FODD01000022">
    <property type="protein sequence ID" value="SEO29175.1"/>
    <property type="molecule type" value="Genomic_DNA"/>
</dbReference>
<keyword evidence="9" id="KW-0812">Transmembrane</keyword>
<dbReference type="GO" id="GO:0046983">
    <property type="term" value="F:protein dimerization activity"/>
    <property type="evidence" value="ECO:0007669"/>
    <property type="project" value="InterPro"/>
</dbReference>
<dbReference type="STRING" id="310780.SAMN05216267_102267"/>
<proteinExistence type="predicted"/>